<dbReference type="Gene3D" id="2.40.110.10">
    <property type="entry name" value="Butyryl-CoA Dehydrogenase, subunit A, domain 2"/>
    <property type="match status" value="1"/>
</dbReference>
<evidence type="ECO:0000259" key="9">
    <source>
        <dbReference type="Pfam" id="PF02771"/>
    </source>
</evidence>
<dbReference type="InterPro" id="IPR006091">
    <property type="entry name" value="Acyl-CoA_Oxase/DH_mid-dom"/>
</dbReference>
<dbReference type="InterPro" id="IPR013786">
    <property type="entry name" value="AcylCoA_DH/ox_N"/>
</dbReference>
<evidence type="ECO:0000259" key="8">
    <source>
        <dbReference type="Pfam" id="PF02770"/>
    </source>
</evidence>
<dbReference type="PANTHER" id="PTHR43884">
    <property type="entry name" value="ACYL-COA DEHYDROGENASE"/>
    <property type="match status" value="1"/>
</dbReference>
<evidence type="ECO:0000256" key="5">
    <source>
        <dbReference type="ARBA" id="ARBA00023002"/>
    </source>
</evidence>
<gene>
    <name evidence="10" type="ORF">C2L71_06675</name>
</gene>
<evidence type="ECO:0000256" key="3">
    <source>
        <dbReference type="ARBA" id="ARBA00022630"/>
    </source>
</evidence>
<dbReference type="PANTHER" id="PTHR43884:SF40">
    <property type="entry name" value="ACYL-COA DEHYDROGENASE"/>
    <property type="match status" value="1"/>
</dbReference>
<dbReference type="PROSITE" id="PS00073">
    <property type="entry name" value="ACYL_COA_DH_2"/>
    <property type="match status" value="1"/>
</dbReference>
<dbReference type="Gene3D" id="1.10.540.10">
    <property type="entry name" value="Acyl-CoA dehydrogenase/oxidase, N-terminal domain"/>
    <property type="match status" value="1"/>
</dbReference>
<evidence type="ECO:0000313" key="11">
    <source>
        <dbReference type="Proteomes" id="UP000236197"/>
    </source>
</evidence>
<dbReference type="Proteomes" id="UP000236197">
    <property type="component" value="Unassembled WGS sequence"/>
</dbReference>
<dbReference type="SUPFAM" id="SSF56645">
    <property type="entry name" value="Acyl-CoA dehydrogenase NM domain-like"/>
    <property type="match status" value="1"/>
</dbReference>
<dbReference type="InterPro" id="IPR009075">
    <property type="entry name" value="AcylCo_DH/oxidase_C"/>
</dbReference>
<dbReference type="InterPro" id="IPR036250">
    <property type="entry name" value="AcylCo_DH-like_C"/>
</dbReference>
<dbReference type="InterPro" id="IPR037069">
    <property type="entry name" value="AcylCoA_DH/ox_N_sf"/>
</dbReference>
<keyword evidence="4 6" id="KW-0274">FAD</keyword>
<dbReference type="GO" id="GO:0050660">
    <property type="term" value="F:flavin adenine dinucleotide binding"/>
    <property type="evidence" value="ECO:0007669"/>
    <property type="project" value="InterPro"/>
</dbReference>
<accession>A0A2K2UBZ2</accession>
<dbReference type="InterPro" id="IPR046373">
    <property type="entry name" value="Acyl-CoA_Oxase/DH_mid-dom_sf"/>
</dbReference>
<dbReference type="RefSeq" id="WP_103265003.1">
    <property type="nucleotide sequence ID" value="NZ_CABMLE010000006.1"/>
</dbReference>
<keyword evidence="11" id="KW-1185">Reference proteome</keyword>
<reference evidence="11" key="1">
    <citation type="submission" date="2018-01" db="EMBL/GenBank/DDBJ databases">
        <title>Rubneribacter badeniensis gen. nov., sp. nov., and Colonibacter rubneri, gen. nov., sp. nov., WGS of new members of the Eggerthellaceae.</title>
        <authorList>
            <person name="Danylec N."/>
            <person name="Stoll D.A."/>
            <person name="Doetsch A."/>
            <person name="Kulling S.E."/>
            <person name="Huch M."/>
        </authorList>
    </citation>
    <scope>NUCLEOTIDE SEQUENCE [LARGE SCALE GENOMIC DNA]</scope>
    <source>
        <strain evidence="11">ResAG-96</strain>
    </source>
</reference>
<evidence type="ECO:0000256" key="6">
    <source>
        <dbReference type="RuleBase" id="RU362125"/>
    </source>
</evidence>
<keyword evidence="3 6" id="KW-0285">Flavoprotein</keyword>
<dbReference type="InterPro" id="IPR006089">
    <property type="entry name" value="Acyl-CoA_DH_CS"/>
</dbReference>
<sequence>MDFGLTDEQSLLIESVREMMARGNYESYFRECDDEGVLPQKAIDDAVELGFAALGVPEELGGTPCDDITKFLVAEEAIALGWPSLCWVNQSLEVDDILSFGTPEQQKIICELGLKGVKPFTLGFSEPQAGSDSYAATTTVNERDGKLYLNGCKTFNTGANCSPYMLCIVRDFKNENPTRDFSMYLMRMDSPGVKMSQLSKIGNNMMHTYEVYMEDVEVTPDDLVGKPGMGFIQLMKNYDVERLMSCVYNIGMARCAYDHAARHAATRVQFGQTIGTFQLIQEKITDMAIKIENMQNMCYKALWKRMNGQPINIDASLAKRYTGQAAFQVIDDAMQVMGGIGYCDDCVVSRLWRDQRVYRIMAGTEEIMVHTAGRALIKAAGK</sequence>
<dbReference type="GO" id="GO:0003995">
    <property type="term" value="F:acyl-CoA dehydrogenase activity"/>
    <property type="evidence" value="ECO:0007669"/>
    <property type="project" value="InterPro"/>
</dbReference>
<dbReference type="InterPro" id="IPR009100">
    <property type="entry name" value="AcylCoA_DH/oxidase_NM_dom_sf"/>
</dbReference>
<dbReference type="Gene3D" id="1.20.140.10">
    <property type="entry name" value="Butyryl-CoA Dehydrogenase, subunit A, domain 3"/>
    <property type="match status" value="1"/>
</dbReference>
<evidence type="ECO:0000256" key="1">
    <source>
        <dbReference type="ARBA" id="ARBA00001974"/>
    </source>
</evidence>
<evidence type="ECO:0000256" key="2">
    <source>
        <dbReference type="ARBA" id="ARBA00009347"/>
    </source>
</evidence>
<protein>
    <submittedName>
        <fullName evidence="10">Acyl-CoA dehydrogenase</fullName>
    </submittedName>
</protein>
<keyword evidence="5 6" id="KW-0560">Oxidoreductase</keyword>
<dbReference type="PIRSF" id="PIRSF016578">
    <property type="entry name" value="HsaA"/>
    <property type="match status" value="1"/>
</dbReference>
<dbReference type="Pfam" id="PF02770">
    <property type="entry name" value="Acyl-CoA_dh_M"/>
    <property type="match status" value="1"/>
</dbReference>
<evidence type="ECO:0000313" key="10">
    <source>
        <dbReference type="EMBL" id="PNV67718.1"/>
    </source>
</evidence>
<organism evidence="10 11">
    <name type="scientific">Enteroscipio rubneri</name>
    <dbReference type="NCBI Taxonomy" id="2070686"/>
    <lineage>
        <taxon>Bacteria</taxon>
        <taxon>Bacillati</taxon>
        <taxon>Actinomycetota</taxon>
        <taxon>Coriobacteriia</taxon>
        <taxon>Eggerthellales</taxon>
        <taxon>Eggerthellaceae</taxon>
        <taxon>Enteroscipio</taxon>
    </lineage>
</organism>
<comment type="similarity">
    <text evidence="2 6">Belongs to the acyl-CoA dehydrogenase family.</text>
</comment>
<dbReference type="CDD" id="cd00567">
    <property type="entry name" value="ACAD"/>
    <property type="match status" value="1"/>
</dbReference>
<evidence type="ECO:0000259" key="7">
    <source>
        <dbReference type="Pfam" id="PF00441"/>
    </source>
</evidence>
<dbReference type="Pfam" id="PF00441">
    <property type="entry name" value="Acyl-CoA_dh_1"/>
    <property type="match status" value="1"/>
</dbReference>
<dbReference type="EMBL" id="PPEK01000006">
    <property type="protein sequence ID" value="PNV67718.1"/>
    <property type="molecule type" value="Genomic_DNA"/>
</dbReference>
<proteinExistence type="inferred from homology"/>
<dbReference type="FunFam" id="1.20.140.10:FF:000001">
    <property type="entry name" value="Acyl-CoA dehydrogenase"/>
    <property type="match status" value="1"/>
</dbReference>
<dbReference type="AlphaFoldDB" id="A0A2K2UBZ2"/>
<feature type="domain" description="Acyl-CoA oxidase/dehydrogenase middle" evidence="8">
    <location>
        <begin position="122"/>
        <end position="216"/>
    </location>
</feature>
<comment type="cofactor">
    <cofactor evidence="1 6">
        <name>FAD</name>
        <dbReference type="ChEBI" id="CHEBI:57692"/>
    </cofactor>
</comment>
<dbReference type="OrthoDB" id="142556at2"/>
<comment type="caution">
    <text evidence="10">The sequence shown here is derived from an EMBL/GenBank/DDBJ whole genome shotgun (WGS) entry which is preliminary data.</text>
</comment>
<dbReference type="SUPFAM" id="SSF47203">
    <property type="entry name" value="Acyl-CoA dehydrogenase C-terminal domain-like"/>
    <property type="match status" value="1"/>
</dbReference>
<dbReference type="Pfam" id="PF02771">
    <property type="entry name" value="Acyl-CoA_dh_N"/>
    <property type="match status" value="1"/>
</dbReference>
<feature type="domain" description="Acyl-CoA dehydrogenase/oxidase N-terminal" evidence="9">
    <location>
        <begin position="6"/>
        <end position="107"/>
    </location>
</feature>
<evidence type="ECO:0000256" key="4">
    <source>
        <dbReference type="ARBA" id="ARBA00022827"/>
    </source>
</evidence>
<name>A0A2K2UBZ2_9ACTN</name>
<feature type="domain" description="Acyl-CoA dehydrogenase/oxidase C-terminal" evidence="7">
    <location>
        <begin position="228"/>
        <end position="376"/>
    </location>
</feature>